<dbReference type="OMA" id="LKWCASS"/>
<evidence type="ECO:0000256" key="2">
    <source>
        <dbReference type="ARBA" id="ARBA00006333"/>
    </source>
</evidence>
<dbReference type="AlphaFoldDB" id="A0A0E9NDM8"/>
<gene>
    <name evidence="5" type="ORF">G7K_1715-t1</name>
</gene>
<evidence type="ECO:0000313" key="6">
    <source>
        <dbReference type="Proteomes" id="UP000033140"/>
    </source>
</evidence>
<reference evidence="5 6" key="3">
    <citation type="journal article" date="2015" name="Genome Announc.">
        <title>Draft Genome Sequence of the Archiascomycetous Yeast Saitoella complicata.</title>
        <authorList>
            <person name="Yamauchi K."/>
            <person name="Kondo S."/>
            <person name="Hamamoto M."/>
            <person name="Takahashi Y."/>
            <person name="Ogura Y."/>
            <person name="Hayashi T."/>
            <person name="Nishida H."/>
        </authorList>
    </citation>
    <scope>NUCLEOTIDE SEQUENCE [LARGE SCALE GENOMIC DNA]</scope>
    <source>
        <strain evidence="5 6">NRRL Y-17804</strain>
    </source>
</reference>
<proteinExistence type="inferred from homology"/>
<evidence type="ECO:0000256" key="4">
    <source>
        <dbReference type="RuleBase" id="RU366034"/>
    </source>
</evidence>
<accession>A0A0E9NDM8</accession>
<dbReference type="OrthoDB" id="1731983at2759"/>
<comment type="cofactor">
    <cofactor evidence="1 4">
        <name>Mg(2+)</name>
        <dbReference type="ChEBI" id="CHEBI:18420"/>
    </cofactor>
</comment>
<reference evidence="5 6" key="1">
    <citation type="journal article" date="2011" name="J. Gen. Appl. Microbiol.">
        <title>Draft genome sequencing of the enigmatic yeast Saitoella complicata.</title>
        <authorList>
            <person name="Nishida H."/>
            <person name="Hamamoto M."/>
            <person name="Sugiyama J."/>
        </authorList>
    </citation>
    <scope>NUCLEOTIDE SEQUENCE [LARGE SCALE GENOMIC DNA]</scope>
    <source>
        <strain evidence="5 6">NRRL Y-17804</strain>
    </source>
</reference>
<dbReference type="PANTHER" id="PTHR35201">
    <property type="entry name" value="TERPENE SYNTHASE"/>
    <property type="match status" value="1"/>
</dbReference>
<comment type="caution">
    <text evidence="5">The sequence shown here is derived from an EMBL/GenBank/DDBJ whole genome shotgun (WGS) entry which is preliminary data.</text>
</comment>
<dbReference type="EMBL" id="BACD03000009">
    <property type="protein sequence ID" value="GAO47510.1"/>
    <property type="molecule type" value="Genomic_DNA"/>
</dbReference>
<organism evidence="5 6">
    <name type="scientific">Saitoella complicata (strain BCRC 22490 / CBS 7301 / JCM 7358 / NBRC 10748 / NRRL Y-17804)</name>
    <dbReference type="NCBI Taxonomy" id="698492"/>
    <lineage>
        <taxon>Eukaryota</taxon>
        <taxon>Fungi</taxon>
        <taxon>Dikarya</taxon>
        <taxon>Ascomycota</taxon>
        <taxon>Taphrinomycotina</taxon>
        <taxon>Taphrinomycotina incertae sedis</taxon>
        <taxon>Saitoella</taxon>
    </lineage>
</organism>
<sequence length="465" mass="51665">MTTTITNDRPVLTPINVLATIAVPELYSLPLTPPASPSKDRHLRQLLPRLSLSHGAAGEITPPTSPTKAYSERRVCQFLKTERKSVKYRSADITLDFLLPRAGVVNVAPRKYTAPHMLEKHHAYVAASDFTHDAAKPATECKSCKAHLGAIQLAFPAIPDDNTVLACAAWLFVLCKVDDLLETDEEVVDVGEIVRASLEVLKVEKSLEEALAEAMQELVFLAPRARAESNASTMSGASSIFSPPMSRSSSMDMSAYAESEASEVDGTILPRVLHILNQMKRHLEDLLPETCLPRVFQALRHVFEGFTLENDFRNMKNEWRTVMEYTEIRARTIGVAPFFAMLEAGYGVVEQSDVDKLAGLRRFLTTLVGFQNDLVGLEKDVETKEGMNLLFVRHRKNVDTVAQLNEDVDGTVHEHNGTVERVVREWHGLMNGDVTEGVQDMANCLVGFVKGHLIWATTAKRYQVE</sequence>
<reference evidence="5 6" key="2">
    <citation type="journal article" date="2014" name="J. Gen. Appl. Microbiol.">
        <title>The early diverging ascomycetous budding yeast Saitoella complicata has three histone deacetylases belonging to the Clr6, Hos2, and Rpd3 lineages.</title>
        <authorList>
            <person name="Nishida H."/>
            <person name="Matsumoto T."/>
            <person name="Kondo S."/>
            <person name="Hamamoto M."/>
            <person name="Yoshikawa H."/>
        </authorList>
    </citation>
    <scope>NUCLEOTIDE SEQUENCE [LARGE SCALE GENOMIC DNA]</scope>
    <source>
        <strain evidence="5 6">NRRL Y-17804</strain>
    </source>
</reference>
<dbReference type="Proteomes" id="UP000033140">
    <property type="component" value="Unassembled WGS sequence"/>
</dbReference>
<dbReference type="PANTHER" id="PTHR35201:SF4">
    <property type="entry name" value="BETA-PINACENE SYNTHASE-RELATED"/>
    <property type="match status" value="1"/>
</dbReference>
<keyword evidence="3 4" id="KW-0460">Magnesium</keyword>
<evidence type="ECO:0000313" key="5">
    <source>
        <dbReference type="EMBL" id="GAO47510.1"/>
    </source>
</evidence>
<keyword evidence="4" id="KW-0456">Lyase</keyword>
<protein>
    <recommendedName>
        <fullName evidence="4">Terpene synthase</fullName>
        <ecNumber evidence="4">4.2.3.-</ecNumber>
    </recommendedName>
</protein>
<dbReference type="GO" id="GO:0010333">
    <property type="term" value="F:terpene synthase activity"/>
    <property type="evidence" value="ECO:0007669"/>
    <property type="project" value="InterPro"/>
</dbReference>
<dbReference type="GO" id="GO:0046872">
    <property type="term" value="F:metal ion binding"/>
    <property type="evidence" value="ECO:0007669"/>
    <property type="project" value="UniProtKB-KW"/>
</dbReference>
<dbReference type="InterPro" id="IPR008949">
    <property type="entry name" value="Isoprenoid_synthase_dom_sf"/>
</dbReference>
<comment type="similarity">
    <text evidence="2 4">Belongs to the terpene synthase family.</text>
</comment>
<keyword evidence="4" id="KW-0479">Metal-binding</keyword>
<dbReference type="InterPro" id="IPR034686">
    <property type="entry name" value="Terpene_cyclase-like_2"/>
</dbReference>
<dbReference type="GO" id="GO:0008299">
    <property type="term" value="P:isoprenoid biosynthetic process"/>
    <property type="evidence" value="ECO:0007669"/>
    <property type="project" value="UniProtKB-ARBA"/>
</dbReference>
<evidence type="ECO:0000256" key="1">
    <source>
        <dbReference type="ARBA" id="ARBA00001946"/>
    </source>
</evidence>
<dbReference type="Pfam" id="PF19086">
    <property type="entry name" value="Terpene_syn_C_2"/>
    <property type="match status" value="1"/>
</dbReference>
<dbReference type="SUPFAM" id="SSF48576">
    <property type="entry name" value="Terpenoid synthases"/>
    <property type="match status" value="1"/>
</dbReference>
<evidence type="ECO:0000256" key="3">
    <source>
        <dbReference type="ARBA" id="ARBA00022842"/>
    </source>
</evidence>
<dbReference type="EC" id="4.2.3.-" evidence="4"/>
<name>A0A0E9NDM8_SAICN</name>
<keyword evidence="6" id="KW-1185">Reference proteome</keyword>
<dbReference type="Gene3D" id="1.10.600.10">
    <property type="entry name" value="Farnesyl Diphosphate Synthase"/>
    <property type="match status" value="1"/>
</dbReference>
<dbReference type="RefSeq" id="XP_019023675.1">
    <property type="nucleotide sequence ID" value="XM_019166152.1"/>
</dbReference>